<organism evidence="1">
    <name type="scientific">Micrurus spixii</name>
    <name type="common">Amazon coral snake</name>
    <dbReference type="NCBI Taxonomy" id="129469"/>
    <lineage>
        <taxon>Eukaryota</taxon>
        <taxon>Metazoa</taxon>
        <taxon>Chordata</taxon>
        <taxon>Craniata</taxon>
        <taxon>Vertebrata</taxon>
        <taxon>Euteleostomi</taxon>
        <taxon>Lepidosauria</taxon>
        <taxon>Squamata</taxon>
        <taxon>Bifurcata</taxon>
        <taxon>Unidentata</taxon>
        <taxon>Episquamata</taxon>
        <taxon>Toxicofera</taxon>
        <taxon>Serpentes</taxon>
        <taxon>Colubroidea</taxon>
        <taxon>Elapidae</taxon>
        <taxon>Elapinae</taxon>
        <taxon>Micrurus</taxon>
    </lineage>
</organism>
<accession>A0A2D4NHN2</accession>
<dbReference type="AlphaFoldDB" id="A0A2D4NHN2"/>
<dbReference type="EMBL" id="IACM01177825">
    <property type="protein sequence ID" value="LAB45220.1"/>
    <property type="molecule type" value="Transcribed_RNA"/>
</dbReference>
<reference evidence="1" key="2">
    <citation type="submission" date="2017-11" db="EMBL/GenBank/DDBJ databases">
        <title>Coralsnake Venomics: Analyses of Venom Gland Transcriptomes and Proteomes of Six Brazilian Taxa.</title>
        <authorList>
            <person name="Aird S.D."/>
            <person name="Jorge da Silva N."/>
            <person name="Qiu L."/>
            <person name="Villar-Briones A."/>
            <person name="Aparecida-Saddi V."/>
            <person name="Campos-Telles M.P."/>
            <person name="Grau M."/>
            <person name="Mikheyev A.S."/>
        </authorList>
    </citation>
    <scope>NUCLEOTIDE SEQUENCE</scope>
    <source>
        <tissue evidence="1">Venom_gland</tissue>
    </source>
</reference>
<reference evidence="1" key="1">
    <citation type="submission" date="2017-07" db="EMBL/GenBank/DDBJ databases">
        <authorList>
            <person name="Mikheyev A."/>
            <person name="Grau M."/>
        </authorList>
    </citation>
    <scope>NUCLEOTIDE SEQUENCE</scope>
    <source>
        <tissue evidence="1">Venom_gland</tissue>
    </source>
</reference>
<sequence length="114" mass="13383">MENIFRQCWLSWPINREEHRTLRVGHNWTRKHLPFSCLIICISTLSVLKVYFKCTAVSYNPHFYVLSNVSTISLYFNISASDQVCFSSLSVDLPRYSTSHLSFLLQPHLDNVYH</sequence>
<evidence type="ECO:0000313" key="1">
    <source>
        <dbReference type="EMBL" id="LAB45220.1"/>
    </source>
</evidence>
<name>A0A2D4NHN2_9SAUR</name>
<proteinExistence type="predicted"/>
<protein>
    <submittedName>
        <fullName evidence="1">Uncharacterized protein</fullName>
    </submittedName>
</protein>